<feature type="transmembrane region" description="Helical" evidence="8">
    <location>
        <begin position="317"/>
        <end position="334"/>
    </location>
</feature>
<dbReference type="GO" id="GO:0010041">
    <property type="term" value="P:response to iron(III) ion"/>
    <property type="evidence" value="ECO:0007669"/>
    <property type="project" value="TreeGrafter"/>
</dbReference>
<dbReference type="InterPro" id="IPR038731">
    <property type="entry name" value="RgtA/B/C-like"/>
</dbReference>
<dbReference type="RefSeq" id="WP_059316668.1">
    <property type="nucleotide sequence ID" value="NZ_CP013987.1"/>
</dbReference>
<protein>
    <recommendedName>
        <fullName evidence="9">Glycosyltransferase RgtA/B/C/D-like domain-containing protein</fullName>
    </recommendedName>
</protein>
<evidence type="ECO:0000256" key="6">
    <source>
        <dbReference type="ARBA" id="ARBA00022989"/>
    </source>
</evidence>
<evidence type="ECO:0000259" key="9">
    <source>
        <dbReference type="Pfam" id="PF13231"/>
    </source>
</evidence>
<organism evidence="10 11">
    <name type="scientific">Pseudomonas oryzihabitans</name>
    <dbReference type="NCBI Taxonomy" id="47885"/>
    <lineage>
        <taxon>Bacteria</taxon>
        <taxon>Pseudomonadati</taxon>
        <taxon>Pseudomonadota</taxon>
        <taxon>Gammaproteobacteria</taxon>
        <taxon>Pseudomonadales</taxon>
        <taxon>Pseudomonadaceae</taxon>
        <taxon>Pseudomonas</taxon>
    </lineage>
</organism>
<feature type="transmembrane region" description="Helical" evidence="8">
    <location>
        <begin position="150"/>
        <end position="167"/>
    </location>
</feature>
<feature type="transmembrane region" description="Helical" evidence="8">
    <location>
        <begin position="340"/>
        <end position="359"/>
    </location>
</feature>
<feature type="transmembrane region" description="Helical" evidence="8">
    <location>
        <begin position="400"/>
        <end position="420"/>
    </location>
</feature>
<dbReference type="AlphaFoldDB" id="A0A0U4WMC2"/>
<dbReference type="GO" id="GO:0016763">
    <property type="term" value="F:pentosyltransferase activity"/>
    <property type="evidence" value="ECO:0007669"/>
    <property type="project" value="TreeGrafter"/>
</dbReference>
<feature type="transmembrane region" description="Helical" evidence="8">
    <location>
        <begin position="277"/>
        <end position="301"/>
    </location>
</feature>
<keyword evidence="5 8" id="KW-0812">Transmembrane</keyword>
<name>A0A0U4WMC2_9PSED</name>
<evidence type="ECO:0000256" key="3">
    <source>
        <dbReference type="ARBA" id="ARBA00022676"/>
    </source>
</evidence>
<keyword evidence="6 8" id="KW-1133">Transmembrane helix</keyword>
<dbReference type="KEGG" id="por:APT59_21320"/>
<keyword evidence="3" id="KW-0328">Glycosyltransferase</keyword>
<dbReference type="Pfam" id="PF13231">
    <property type="entry name" value="PMT_2"/>
    <property type="match status" value="1"/>
</dbReference>
<feature type="transmembrane region" description="Helical" evidence="8">
    <location>
        <begin position="432"/>
        <end position="451"/>
    </location>
</feature>
<evidence type="ECO:0000256" key="4">
    <source>
        <dbReference type="ARBA" id="ARBA00022679"/>
    </source>
</evidence>
<feature type="transmembrane region" description="Helical" evidence="8">
    <location>
        <begin position="28"/>
        <end position="46"/>
    </location>
</feature>
<dbReference type="GO" id="GO:0005886">
    <property type="term" value="C:plasma membrane"/>
    <property type="evidence" value="ECO:0007669"/>
    <property type="project" value="UniProtKB-SubCell"/>
</dbReference>
<feature type="transmembrane region" description="Helical" evidence="8">
    <location>
        <begin position="198"/>
        <end position="215"/>
    </location>
</feature>
<dbReference type="GO" id="GO:0009103">
    <property type="term" value="P:lipopolysaccharide biosynthetic process"/>
    <property type="evidence" value="ECO:0007669"/>
    <property type="project" value="UniProtKB-ARBA"/>
</dbReference>
<evidence type="ECO:0000256" key="5">
    <source>
        <dbReference type="ARBA" id="ARBA00022692"/>
    </source>
</evidence>
<evidence type="ECO:0000256" key="8">
    <source>
        <dbReference type="SAM" id="Phobius"/>
    </source>
</evidence>
<evidence type="ECO:0000313" key="11">
    <source>
        <dbReference type="Proteomes" id="UP000064137"/>
    </source>
</evidence>
<dbReference type="PANTHER" id="PTHR33908">
    <property type="entry name" value="MANNOSYLTRANSFERASE YKCB-RELATED"/>
    <property type="match status" value="1"/>
</dbReference>
<feature type="transmembrane region" description="Helical" evidence="8">
    <location>
        <begin position="227"/>
        <end position="246"/>
    </location>
</feature>
<evidence type="ECO:0000313" key="10">
    <source>
        <dbReference type="EMBL" id="ALZ86626.1"/>
    </source>
</evidence>
<dbReference type="InterPro" id="IPR050297">
    <property type="entry name" value="LipidA_mod_glycosyltrf_83"/>
</dbReference>
<dbReference type="PANTHER" id="PTHR33908:SF3">
    <property type="entry name" value="UNDECAPRENYL PHOSPHATE-ALPHA-4-AMINO-4-DEOXY-L-ARABINOSE ARABINOSYL TRANSFERASE"/>
    <property type="match status" value="1"/>
</dbReference>
<proteinExistence type="predicted"/>
<dbReference type="EMBL" id="CP013987">
    <property type="protein sequence ID" value="ALZ86626.1"/>
    <property type="molecule type" value="Genomic_DNA"/>
</dbReference>
<dbReference type="Proteomes" id="UP000064137">
    <property type="component" value="Chromosome"/>
</dbReference>
<feature type="domain" description="Glycosyltransferase RgtA/B/C/D-like" evidence="9">
    <location>
        <begin position="83"/>
        <end position="240"/>
    </location>
</feature>
<feature type="transmembrane region" description="Helical" evidence="8">
    <location>
        <begin position="371"/>
        <end position="394"/>
    </location>
</feature>
<keyword evidence="4" id="KW-0808">Transferase</keyword>
<keyword evidence="2" id="KW-1003">Cell membrane</keyword>
<keyword evidence="7 8" id="KW-0472">Membrane</keyword>
<dbReference type="OrthoDB" id="7025480at2"/>
<evidence type="ECO:0000256" key="2">
    <source>
        <dbReference type="ARBA" id="ARBA00022475"/>
    </source>
</evidence>
<feature type="transmembrane region" description="Helical" evidence="8">
    <location>
        <begin position="104"/>
        <end position="122"/>
    </location>
</feature>
<evidence type="ECO:0000256" key="7">
    <source>
        <dbReference type="ARBA" id="ARBA00023136"/>
    </source>
</evidence>
<evidence type="ECO:0000256" key="1">
    <source>
        <dbReference type="ARBA" id="ARBA00004651"/>
    </source>
</evidence>
<comment type="subcellular location">
    <subcellularLocation>
        <location evidence="1">Cell membrane</location>
        <topology evidence="1">Multi-pass membrane protein</topology>
    </subcellularLocation>
</comment>
<gene>
    <name evidence="10" type="ORF">APT59_21320</name>
</gene>
<sequence>MVSPMPLTPRSAPMATLPAASRLRRESLLLGLVATLMFTLGIWNQAPQGFDGRWAVFLGEMFRHGPSFFATTYGQPYPDYPGTATWLSWLAARVIGAPNHLANVLPTALASAGVLALTYRLLADTRRTWALLTVLLVALTPQWLEKARAVCLDQLVALVVLACFYLMHSADRDGRPLRRLLVLPLFALGFAIRGPLGLIEPCGVVCLYWLVVAWGEPARRTFALQRLFGYGLAGLALLVLGWWTLIQLAHHEGGADFAAEVWHMQVTGRLDESGKPFWFYLQLGLYRYLPVLPLALLVLIAERRRLLSWPHTAQRRLLLGLAGSGLLILIGLSIPHFKRAYYVVPMVPFLAAIAAHGLLRAESWFRRVAPLYTALVLALPGLALIAMLVCRHLWQRHGYWPDVSLVLLVPVFVALQIAALVGWRRLTGSRQLLALSALALAAQWLMLVAVVEPAQDLQYDTRGFVQQVEGLRQQQPGPLVFFGLGQDSWAIRYMMNLDHDEQPIFIARPQVADLAHLPSGAWIILARDDRGLLAGTPLADLTPVLGRHLNGNPCLVYRLP</sequence>
<accession>A0A0U4WMC2</accession>
<reference evidence="10 11" key="1">
    <citation type="submission" date="2016-01" db="EMBL/GenBank/DDBJ databases">
        <title>Annotation of Pseudomonas oryzihabitans USDA-ARS-USMARC-56511.</title>
        <authorList>
            <person name="Harhay G.P."/>
            <person name="Harhay D.M."/>
            <person name="Smith T.P.L."/>
            <person name="Bono J.L."/>
            <person name="Heaton M.P."/>
            <person name="Clawson M.L."/>
            <person name="Chitko-Mckown C.G."/>
            <person name="Capik S.F."/>
            <person name="DeDonder K.D."/>
            <person name="Apley M.D."/>
            <person name="Lubbers B.V."/>
            <person name="White B.J."/>
            <person name="Larson R.L."/>
        </authorList>
    </citation>
    <scope>NUCLEOTIDE SEQUENCE [LARGE SCALE GENOMIC DNA]</scope>
    <source>
        <strain evidence="10 11">USDA-ARS-USMARC-56511</strain>
    </source>
</reference>